<reference evidence="3" key="1">
    <citation type="submission" date="2021-06" db="EMBL/GenBank/DDBJ databases">
        <authorList>
            <person name="Nardi T."/>
            <person name="Nardi T."/>
        </authorList>
    </citation>
    <scope>NUCLEOTIDE SEQUENCE</scope>
</reference>
<protein>
    <submittedName>
        <fullName evidence="3">Uncharacterized protein</fullName>
    </submittedName>
</protein>
<dbReference type="SUPFAM" id="SSF74653">
    <property type="entry name" value="TolA/TonB C-terminal domain"/>
    <property type="match status" value="1"/>
</dbReference>
<evidence type="ECO:0000313" key="3">
    <source>
        <dbReference type="EMBL" id="CAG7591384.1"/>
    </source>
</evidence>
<proteinExistence type="predicted"/>
<feature type="region of interest" description="Disordered" evidence="1">
    <location>
        <begin position="53"/>
        <end position="84"/>
    </location>
</feature>
<gene>
    <name evidence="3" type="ORF">MHYMCMPASI_00434</name>
</gene>
<dbReference type="Proteomes" id="UP000837675">
    <property type="component" value="Unassembled WGS sequence"/>
</dbReference>
<sequence>MTTNFSNSLAYSLVLHAVLFVFLILGLPSLKKDNFKEQAIVIDLVSVSEITNVKPKKQSAPQPQPKPADIFQEKPKPAASIDTPSPVIAKSELVEEVVKKEKKVLAPEKKLEEKVLHLEKKPEEKIPEVKHEEKKIASQEKPFPKQQTKKETVKKSVEVRQDLKNSDKKKDSHSKMVLKSLKASNKPQPKILDEKFQELEKMMEGEADEPFDPDLEISISEIDSIRNQIKRAWNPIAFNGSGQVMKVSIFMQLDKSGTIINIKPVLENNHNPSYHAFVESVIRAARKASPLQDLAPNKFQSWKEMEVIFSSEDMMY</sequence>
<feature type="transmembrane region" description="Helical" evidence="2">
    <location>
        <begin position="12"/>
        <end position="30"/>
    </location>
</feature>
<dbReference type="AlphaFoldDB" id="A0A8S4C3S2"/>
<evidence type="ECO:0000313" key="4">
    <source>
        <dbReference type="Proteomes" id="UP000837675"/>
    </source>
</evidence>
<name>A0A8S4C3S2_9ACAR</name>
<keyword evidence="2" id="KW-0812">Transmembrane</keyword>
<accession>A0A8S4C3S2</accession>
<organism evidence="3 4">
    <name type="scientific">Hyalomma marginatum</name>
    <dbReference type="NCBI Taxonomy" id="34627"/>
    <lineage>
        <taxon>Eukaryota</taxon>
        <taxon>Metazoa</taxon>
        <taxon>Ecdysozoa</taxon>
        <taxon>Arthropoda</taxon>
        <taxon>Chelicerata</taxon>
        <taxon>Arachnida</taxon>
        <taxon>Acari</taxon>
        <taxon>Parasitiformes</taxon>
        <taxon>Ixodida</taxon>
        <taxon>Ixodoidea</taxon>
        <taxon>Ixodidae</taxon>
        <taxon>Hyalomminae</taxon>
        <taxon>Hyalomma</taxon>
    </lineage>
</organism>
<comment type="caution">
    <text evidence="3">The sequence shown here is derived from an EMBL/GenBank/DDBJ whole genome shotgun (WGS) entry which is preliminary data.</text>
</comment>
<feature type="compositionally biased region" description="Basic and acidic residues" evidence="1">
    <location>
        <begin position="122"/>
        <end position="138"/>
    </location>
</feature>
<evidence type="ECO:0000256" key="2">
    <source>
        <dbReference type="SAM" id="Phobius"/>
    </source>
</evidence>
<feature type="compositionally biased region" description="Basic and acidic residues" evidence="1">
    <location>
        <begin position="148"/>
        <end position="174"/>
    </location>
</feature>
<evidence type="ECO:0000256" key="1">
    <source>
        <dbReference type="SAM" id="MobiDB-lite"/>
    </source>
</evidence>
<dbReference type="Gene3D" id="3.30.1150.10">
    <property type="match status" value="1"/>
</dbReference>
<keyword evidence="2" id="KW-0472">Membrane</keyword>
<keyword evidence="4" id="KW-1185">Reference proteome</keyword>
<feature type="region of interest" description="Disordered" evidence="1">
    <location>
        <begin position="122"/>
        <end position="184"/>
    </location>
</feature>
<keyword evidence="2" id="KW-1133">Transmembrane helix</keyword>
<dbReference type="EMBL" id="CAJVAF010000181">
    <property type="protein sequence ID" value="CAG7591384.1"/>
    <property type="molecule type" value="Genomic_DNA"/>
</dbReference>